<dbReference type="GO" id="GO:0002161">
    <property type="term" value="F:aminoacyl-tRNA deacylase activity"/>
    <property type="evidence" value="ECO:0007669"/>
    <property type="project" value="InterPro"/>
</dbReference>
<evidence type="ECO:0000313" key="5">
    <source>
        <dbReference type="Proteomes" id="UP000887568"/>
    </source>
</evidence>
<evidence type="ECO:0000256" key="2">
    <source>
        <dbReference type="ARBA" id="ARBA00031612"/>
    </source>
</evidence>
<dbReference type="PANTHER" id="PTHR31423:SF3">
    <property type="entry name" value="PROLYL-TRNA SYNTHETASE ASSOCIATED DOMAIN-CONTAINING PROTEIN 1-RELATED"/>
    <property type="match status" value="1"/>
</dbReference>
<dbReference type="PANTHER" id="PTHR31423">
    <property type="entry name" value="YBAK DOMAIN-CONTAINING PROTEIN"/>
    <property type="match status" value="1"/>
</dbReference>
<dbReference type="RefSeq" id="XP_038072249.1">
    <property type="nucleotide sequence ID" value="XM_038216321.1"/>
</dbReference>
<comment type="similarity">
    <text evidence="1">Belongs to the PRORSD1 family.</text>
</comment>
<dbReference type="InterPro" id="IPR040285">
    <property type="entry name" value="ProX/PRXD1"/>
</dbReference>
<dbReference type="RefSeq" id="XP_038072248.1">
    <property type="nucleotide sequence ID" value="XM_038216320.1"/>
</dbReference>
<dbReference type="RefSeq" id="XP_038072247.1">
    <property type="nucleotide sequence ID" value="XM_038216319.1"/>
</dbReference>
<dbReference type="GeneID" id="119740864"/>
<name>A0A914B8U1_PATMI</name>
<dbReference type="Gene3D" id="3.90.960.10">
    <property type="entry name" value="YbaK/aminoacyl-tRNA synthetase-associated domain"/>
    <property type="match status" value="1"/>
</dbReference>
<dbReference type="InterPro" id="IPR007214">
    <property type="entry name" value="YbaK/aa-tRNA-synth-assoc-dom"/>
</dbReference>
<evidence type="ECO:0000259" key="3">
    <source>
        <dbReference type="Pfam" id="PF04073"/>
    </source>
</evidence>
<dbReference type="EnsemblMetazoa" id="XM_038216322.1">
    <property type="protein sequence ID" value="XP_038072250.1"/>
    <property type="gene ID" value="LOC119740864"/>
</dbReference>
<feature type="domain" description="YbaK/aminoacyl-tRNA synthetase-associated" evidence="3">
    <location>
        <begin position="29"/>
        <end position="156"/>
    </location>
</feature>
<dbReference type="OrthoDB" id="424586at2759"/>
<keyword evidence="5" id="KW-1185">Reference proteome</keyword>
<dbReference type="AlphaFoldDB" id="A0A914B8U1"/>
<accession>A0A914B8U1</accession>
<reference evidence="4" key="1">
    <citation type="submission" date="2022-11" db="UniProtKB">
        <authorList>
            <consortium name="EnsemblMetazoa"/>
        </authorList>
    </citation>
    <scope>IDENTIFICATION</scope>
</reference>
<organism evidence="4 5">
    <name type="scientific">Patiria miniata</name>
    <name type="common">Bat star</name>
    <name type="synonym">Asterina miniata</name>
    <dbReference type="NCBI Taxonomy" id="46514"/>
    <lineage>
        <taxon>Eukaryota</taxon>
        <taxon>Metazoa</taxon>
        <taxon>Echinodermata</taxon>
        <taxon>Eleutherozoa</taxon>
        <taxon>Asterozoa</taxon>
        <taxon>Asteroidea</taxon>
        <taxon>Valvatacea</taxon>
        <taxon>Valvatida</taxon>
        <taxon>Asterinidae</taxon>
        <taxon>Patiria</taxon>
    </lineage>
</organism>
<dbReference type="OMA" id="AGAHTKN"/>
<sequence>MAASGNHGSKEELVAELKRLGIETETIQHPEVFTMEAMMPYMKDISGAVGKNLFMKDKKKRLWLLSARHDRAVNLAKLAKTVGARGLRLAEESILQEKLGVSQGCVTPLALLNDKSGDVTFLLDSDFTEGGHQRVFFHPMTNSETMGMAPEDFVTFLKETGHEPIMVNFDAME</sequence>
<dbReference type="SUPFAM" id="SSF55826">
    <property type="entry name" value="YbaK/ProRS associated domain"/>
    <property type="match status" value="1"/>
</dbReference>
<dbReference type="Pfam" id="PF04073">
    <property type="entry name" value="tRNA_edit"/>
    <property type="match status" value="1"/>
</dbReference>
<dbReference type="FunFam" id="3.90.960.10:FF:000005">
    <property type="entry name" value="Putative prolyl-tRNA synthetase"/>
    <property type="match status" value="1"/>
</dbReference>
<dbReference type="EnsemblMetazoa" id="XM_038216321.1">
    <property type="protein sequence ID" value="XP_038072249.1"/>
    <property type="gene ID" value="LOC119740864"/>
</dbReference>
<proteinExistence type="inferred from homology"/>
<dbReference type="EnsemblMetazoa" id="XM_038216320.1">
    <property type="protein sequence ID" value="XP_038072248.1"/>
    <property type="gene ID" value="LOC119740864"/>
</dbReference>
<protein>
    <recommendedName>
        <fullName evidence="2">PrdX deacylase domain-containing protein 1</fullName>
    </recommendedName>
</protein>
<dbReference type="InterPro" id="IPR036754">
    <property type="entry name" value="YbaK/aa-tRNA-synt-asso_dom_sf"/>
</dbReference>
<dbReference type="EnsemblMetazoa" id="XM_038216319.1">
    <property type="protein sequence ID" value="XP_038072247.1"/>
    <property type="gene ID" value="LOC119740864"/>
</dbReference>
<dbReference type="RefSeq" id="XP_038072250.1">
    <property type="nucleotide sequence ID" value="XM_038216322.1"/>
</dbReference>
<dbReference type="CDD" id="cd04335">
    <property type="entry name" value="PrdX_deacylase"/>
    <property type="match status" value="1"/>
</dbReference>
<evidence type="ECO:0000256" key="1">
    <source>
        <dbReference type="ARBA" id="ARBA00010201"/>
    </source>
</evidence>
<evidence type="ECO:0000313" key="4">
    <source>
        <dbReference type="EnsemblMetazoa" id="XP_038072250.1"/>
    </source>
</evidence>
<dbReference type="Proteomes" id="UP000887568">
    <property type="component" value="Unplaced"/>
</dbReference>